<dbReference type="Pfam" id="PF18913">
    <property type="entry name" value="FBPase_C"/>
    <property type="match status" value="1"/>
</dbReference>
<evidence type="ECO:0000256" key="3">
    <source>
        <dbReference type="ARBA" id="ARBA00023277"/>
    </source>
</evidence>
<dbReference type="PANTHER" id="PTHR11556">
    <property type="entry name" value="FRUCTOSE-1,6-BISPHOSPHATASE-RELATED"/>
    <property type="match status" value="1"/>
</dbReference>
<reference evidence="7" key="1">
    <citation type="submission" date="2022-01" db="EMBL/GenBank/DDBJ databases">
        <authorList>
            <person name="King R."/>
        </authorList>
    </citation>
    <scope>NUCLEOTIDE SEQUENCE</scope>
</reference>
<proteinExistence type="inferred from homology"/>
<dbReference type="GO" id="GO:0005986">
    <property type="term" value="P:sucrose biosynthetic process"/>
    <property type="evidence" value="ECO:0007669"/>
    <property type="project" value="TreeGrafter"/>
</dbReference>
<evidence type="ECO:0000313" key="8">
    <source>
        <dbReference type="Proteomes" id="UP001152798"/>
    </source>
</evidence>
<keyword evidence="2" id="KW-0378">Hydrolase</keyword>
<dbReference type="InterPro" id="IPR000146">
    <property type="entry name" value="FBPase_class-1"/>
</dbReference>
<accession>A0A9P0HT87</accession>
<dbReference type="EMBL" id="OV725083">
    <property type="protein sequence ID" value="CAH1407865.1"/>
    <property type="molecule type" value="Genomic_DNA"/>
</dbReference>
<dbReference type="AlphaFoldDB" id="A0A9P0HT87"/>
<dbReference type="GO" id="GO:0030388">
    <property type="term" value="P:fructose 1,6-bisphosphate metabolic process"/>
    <property type="evidence" value="ECO:0007669"/>
    <property type="project" value="TreeGrafter"/>
</dbReference>
<evidence type="ECO:0000256" key="1">
    <source>
        <dbReference type="ARBA" id="ARBA00010941"/>
    </source>
</evidence>
<evidence type="ECO:0008006" key="9">
    <source>
        <dbReference type="Google" id="ProtNLM"/>
    </source>
</evidence>
<feature type="domain" description="Fructose-1-6-bisphosphatase class I N-terminal" evidence="5">
    <location>
        <begin position="92"/>
        <end position="263"/>
    </location>
</feature>
<keyword evidence="3" id="KW-0119">Carbohydrate metabolism</keyword>
<gene>
    <name evidence="7" type="ORF">NEZAVI_LOCUS15495</name>
</gene>
<comment type="pathway">
    <text evidence="4">Carbohydrate biosynthesis.</text>
</comment>
<dbReference type="Gene3D" id="3.40.190.80">
    <property type="match status" value="1"/>
</dbReference>
<dbReference type="GO" id="GO:0005737">
    <property type="term" value="C:cytoplasm"/>
    <property type="evidence" value="ECO:0007669"/>
    <property type="project" value="TreeGrafter"/>
</dbReference>
<dbReference type="Pfam" id="PF00316">
    <property type="entry name" value="FBPase"/>
    <property type="match status" value="1"/>
</dbReference>
<evidence type="ECO:0000259" key="5">
    <source>
        <dbReference type="Pfam" id="PF00316"/>
    </source>
</evidence>
<evidence type="ECO:0000259" key="6">
    <source>
        <dbReference type="Pfam" id="PF18913"/>
    </source>
</evidence>
<organism evidence="7 8">
    <name type="scientific">Nezara viridula</name>
    <name type="common">Southern green stink bug</name>
    <name type="synonym">Cimex viridulus</name>
    <dbReference type="NCBI Taxonomy" id="85310"/>
    <lineage>
        <taxon>Eukaryota</taxon>
        <taxon>Metazoa</taxon>
        <taxon>Ecdysozoa</taxon>
        <taxon>Arthropoda</taxon>
        <taxon>Hexapoda</taxon>
        <taxon>Insecta</taxon>
        <taxon>Pterygota</taxon>
        <taxon>Neoptera</taxon>
        <taxon>Paraneoptera</taxon>
        <taxon>Hemiptera</taxon>
        <taxon>Heteroptera</taxon>
        <taxon>Panheteroptera</taxon>
        <taxon>Pentatomomorpha</taxon>
        <taxon>Pentatomoidea</taxon>
        <taxon>Pentatomidae</taxon>
        <taxon>Pentatominae</taxon>
        <taxon>Nezara</taxon>
    </lineage>
</organism>
<evidence type="ECO:0000256" key="2">
    <source>
        <dbReference type="ARBA" id="ARBA00022801"/>
    </source>
</evidence>
<dbReference type="InterPro" id="IPR033391">
    <property type="entry name" value="FBPase_N"/>
</dbReference>
<feature type="domain" description="Fructose-1-6-bisphosphatase class 1 C-terminal" evidence="6">
    <location>
        <begin position="270"/>
        <end position="391"/>
    </location>
</feature>
<dbReference type="Gene3D" id="3.30.540.10">
    <property type="entry name" value="Fructose-1,6-Bisphosphatase, subunit A, domain 1"/>
    <property type="match status" value="1"/>
</dbReference>
<dbReference type="InterPro" id="IPR044015">
    <property type="entry name" value="FBPase_C_dom"/>
</dbReference>
<sequence length="417" mass="47496">MNPCGDATMSAKYLHRFDNELWAEIDPIEKKRNLKFDTPSRIKKKIEAKPKKKKEKEEEKEGKKIRIRNTQFSFTSFLIPLCVTGERKDYQFLYCICALRNALKILSTTLRKEGFAQLYMVGMKSAVDWEKIKANRTTFSDIITEFLIKSGSVCMVAANRKELYTKVNNPDAPFIVLLAATDIQLPSREKLCVGTSWLIFRRTEQSRNVLFDREVFHCGRRAINAGVLVNGCSTMMTTGFKRIGGIHHFIFDNRYGDFILLQEKCFLRSSGTAIFMNEALFYKFPKEVQSWVLEKKLGENEYYSRYTGGWLSDGYRILRSGGLLLSPQDSERTEGRIKYLSKALPMAFLIEKAGGKATDGRIAITKLGAKKSPFTKLVFGTVSDVDAFMEVIKESSISDQDFMSSGTDTDDTSTDFE</sequence>
<dbReference type="PANTHER" id="PTHR11556:SF35">
    <property type="entry name" value="SEDOHEPTULOSE-1,7-BISPHOSPHATASE, CHLOROPLASTIC"/>
    <property type="match status" value="1"/>
</dbReference>
<dbReference type="GO" id="GO:0042132">
    <property type="term" value="F:fructose 1,6-bisphosphate 1-phosphatase activity"/>
    <property type="evidence" value="ECO:0007669"/>
    <property type="project" value="TreeGrafter"/>
</dbReference>
<evidence type="ECO:0000313" key="7">
    <source>
        <dbReference type="EMBL" id="CAH1407865.1"/>
    </source>
</evidence>
<dbReference type="OrthoDB" id="10256725at2759"/>
<dbReference type="SUPFAM" id="SSF56655">
    <property type="entry name" value="Carbohydrate phosphatase"/>
    <property type="match status" value="1"/>
</dbReference>
<comment type="similarity">
    <text evidence="1">Belongs to the FBPase class 1 family.</text>
</comment>
<name>A0A9P0HT87_NEZVI</name>
<evidence type="ECO:0000256" key="4">
    <source>
        <dbReference type="ARBA" id="ARBA00024331"/>
    </source>
</evidence>
<dbReference type="GO" id="GO:0006000">
    <property type="term" value="P:fructose metabolic process"/>
    <property type="evidence" value="ECO:0007669"/>
    <property type="project" value="TreeGrafter"/>
</dbReference>
<dbReference type="GO" id="GO:0006002">
    <property type="term" value="P:fructose 6-phosphate metabolic process"/>
    <property type="evidence" value="ECO:0007669"/>
    <property type="project" value="TreeGrafter"/>
</dbReference>
<protein>
    <recommendedName>
        <fullName evidence="9">Fructose-bisphosphatase</fullName>
    </recommendedName>
</protein>
<dbReference type="GO" id="GO:0006094">
    <property type="term" value="P:gluconeogenesis"/>
    <property type="evidence" value="ECO:0007669"/>
    <property type="project" value="TreeGrafter"/>
</dbReference>
<keyword evidence="8" id="KW-1185">Reference proteome</keyword>
<dbReference type="Proteomes" id="UP001152798">
    <property type="component" value="Chromosome 7"/>
</dbReference>